<organism evidence="2 3">
    <name type="scientific">Fusarium oxysporum f. sp. raphani 54005</name>
    <dbReference type="NCBI Taxonomy" id="1089458"/>
    <lineage>
        <taxon>Eukaryota</taxon>
        <taxon>Fungi</taxon>
        <taxon>Dikarya</taxon>
        <taxon>Ascomycota</taxon>
        <taxon>Pezizomycotina</taxon>
        <taxon>Sordariomycetes</taxon>
        <taxon>Hypocreomycetidae</taxon>
        <taxon>Hypocreales</taxon>
        <taxon>Nectriaceae</taxon>
        <taxon>Fusarium</taxon>
        <taxon>Fusarium oxysporum species complex</taxon>
    </lineage>
</organism>
<keyword evidence="3" id="KW-1185">Reference proteome</keyword>
<reference evidence="2" key="2">
    <citation type="submission" date="2012-05" db="EMBL/GenBank/DDBJ databases">
        <title>Annotation of the Genome Sequence of Fusarium oxysporum PHW815.</title>
        <authorList>
            <consortium name="The Broad Institute Genomics Platform"/>
            <person name="Ma L.-J."/>
            <person name="Corby-Kistler H."/>
            <person name="Broz K."/>
            <person name="Gale L.R."/>
            <person name="Jonkers W."/>
            <person name="O'Donnell K."/>
            <person name="Ploetz R."/>
            <person name="Steinberg C."/>
            <person name="Schwartz D.C."/>
            <person name="VanEtten H."/>
            <person name="Zhou S."/>
            <person name="Young S.K."/>
            <person name="Zeng Q."/>
            <person name="Gargeya S."/>
            <person name="Fitzgerald M."/>
            <person name="Abouelleil A."/>
            <person name="Alvarado L."/>
            <person name="Chapman S.B."/>
            <person name="Gainer-Dewar J."/>
            <person name="Goldberg J."/>
            <person name="Griggs A."/>
            <person name="Gujja S."/>
            <person name="Hansen M."/>
            <person name="Howarth C."/>
            <person name="Imamovic A."/>
            <person name="Ireland A."/>
            <person name="Larimer J."/>
            <person name="McCowan C."/>
            <person name="Murphy C."/>
            <person name="Pearson M."/>
            <person name="Poon T.W."/>
            <person name="Priest M."/>
            <person name="Roberts A."/>
            <person name="Saif S."/>
            <person name="Shea T."/>
            <person name="Sykes S."/>
            <person name="Wortman J."/>
            <person name="Nusbaum C."/>
            <person name="Birren B."/>
        </authorList>
    </citation>
    <scope>NUCLEOTIDE SEQUENCE</scope>
    <source>
        <strain evidence="2">54005</strain>
    </source>
</reference>
<dbReference type="EMBL" id="JH658364">
    <property type="protein sequence ID" value="EXK96634.1"/>
    <property type="molecule type" value="Genomic_DNA"/>
</dbReference>
<dbReference type="EMBL" id="JH658364">
    <property type="protein sequence ID" value="EXK96635.1"/>
    <property type="molecule type" value="Genomic_DNA"/>
</dbReference>
<sequence length="193" mass="22298">MINIKLNKIGRRITTRCFSCMAQFSINLRHCILCPLPSSIPECVPTCLAMLSPLNLIKRRIKANMLRINLIQIPPGPITIPERNQRPKLDKAMYIPKRNLTNNEWKIRRILKKVRDDLDDLCPEHKDQQDYQFSAAGLFSEYKGRDEQRIPYYSKVDKAGPVHHEATPCVPRDKSRITKHDRIAAKSRACPAK</sequence>
<gene>
    <name evidence="2" type="ORF">FOQG_02076</name>
</gene>
<dbReference type="Proteomes" id="UP000030663">
    <property type="component" value="Unassembled WGS sequence"/>
</dbReference>
<evidence type="ECO:0000313" key="3">
    <source>
        <dbReference type="Proteomes" id="UP000030663"/>
    </source>
</evidence>
<accession>X0D0J0</accession>
<dbReference type="EMBL" id="JH658364">
    <property type="protein sequence ID" value="EXK96636.1"/>
    <property type="molecule type" value="Genomic_DNA"/>
</dbReference>
<evidence type="ECO:0000256" key="1">
    <source>
        <dbReference type="SAM" id="MobiDB-lite"/>
    </source>
</evidence>
<feature type="region of interest" description="Disordered" evidence="1">
    <location>
        <begin position="162"/>
        <end position="193"/>
    </location>
</feature>
<reference evidence="2 3" key="1">
    <citation type="submission" date="2011-11" db="EMBL/GenBank/DDBJ databases">
        <title>The Genome Sequence of Fusarium oxysporum PHW815.</title>
        <authorList>
            <consortium name="The Broad Institute Genome Sequencing Platform"/>
            <person name="Ma L.-J."/>
            <person name="Gale L.R."/>
            <person name="Schwartz D.C."/>
            <person name="Zhou S."/>
            <person name="Corby-Kistler H."/>
            <person name="Young S.K."/>
            <person name="Zeng Q."/>
            <person name="Gargeya S."/>
            <person name="Fitzgerald M."/>
            <person name="Haas B."/>
            <person name="Abouelleil A."/>
            <person name="Alvarado L."/>
            <person name="Arachchi H.M."/>
            <person name="Berlin A."/>
            <person name="Brown A."/>
            <person name="Chapman S.B."/>
            <person name="Chen Z."/>
            <person name="Dunbar C."/>
            <person name="Freedman E."/>
            <person name="Gearin G."/>
            <person name="Goldberg J."/>
            <person name="Griggs A."/>
            <person name="Gujja S."/>
            <person name="Heiman D."/>
            <person name="Howarth C."/>
            <person name="Larson L."/>
            <person name="Lui A."/>
            <person name="MacDonald P.J.P."/>
            <person name="Montmayeur A."/>
            <person name="Murphy C."/>
            <person name="Neiman D."/>
            <person name="Pearson M."/>
            <person name="Priest M."/>
            <person name="Roberts A."/>
            <person name="Saif S."/>
            <person name="Shea T."/>
            <person name="Shenoy N."/>
            <person name="Sisk P."/>
            <person name="Stolte C."/>
            <person name="Sykes S."/>
            <person name="Wortman J."/>
            <person name="Nusbaum C."/>
            <person name="Birren B."/>
        </authorList>
    </citation>
    <scope>NUCLEOTIDE SEQUENCE [LARGE SCALE GENOMIC DNA]</scope>
    <source>
        <strain evidence="2 3">54005</strain>
    </source>
</reference>
<dbReference type="HOGENOM" id="CLU_1547637_0_0_1"/>
<evidence type="ECO:0000313" key="2">
    <source>
        <dbReference type="EMBL" id="EXK96634.1"/>
    </source>
</evidence>
<dbReference type="AlphaFoldDB" id="X0D0J0"/>
<feature type="compositionally biased region" description="Basic and acidic residues" evidence="1">
    <location>
        <begin position="162"/>
        <end position="184"/>
    </location>
</feature>
<name>X0D0J0_FUSOX</name>
<protein>
    <submittedName>
        <fullName evidence="2">Uncharacterized protein</fullName>
    </submittedName>
</protein>
<proteinExistence type="predicted"/>